<evidence type="ECO:0000259" key="4">
    <source>
        <dbReference type="Pfam" id="PF10114"/>
    </source>
</evidence>
<dbReference type="InterPro" id="IPR050640">
    <property type="entry name" value="Bact_2-comp_sensor_kinase"/>
</dbReference>
<gene>
    <name evidence="5" type="ORF">SAMN04488528_103120</name>
</gene>
<dbReference type="SUPFAM" id="SSF55874">
    <property type="entry name" value="ATPase domain of HSP90 chaperone/DNA topoisomerase II/histidine kinase"/>
    <property type="match status" value="1"/>
</dbReference>
<keyword evidence="5" id="KW-0418">Kinase</keyword>
<dbReference type="GO" id="GO:0016020">
    <property type="term" value="C:membrane"/>
    <property type="evidence" value="ECO:0007669"/>
    <property type="project" value="InterPro"/>
</dbReference>
<evidence type="ECO:0000313" key="6">
    <source>
        <dbReference type="Proteomes" id="UP000198619"/>
    </source>
</evidence>
<dbReference type="InterPro" id="IPR003594">
    <property type="entry name" value="HATPase_dom"/>
</dbReference>
<feature type="coiled-coil region" evidence="1">
    <location>
        <begin position="183"/>
        <end position="212"/>
    </location>
</feature>
<evidence type="ECO:0000313" key="5">
    <source>
        <dbReference type="EMBL" id="SFB34188.1"/>
    </source>
</evidence>
<dbReference type="InterPro" id="IPR036890">
    <property type="entry name" value="HATPase_C_sf"/>
</dbReference>
<proteinExistence type="predicted"/>
<feature type="domain" description="Signal transduction histidine kinase internal region" evidence="3">
    <location>
        <begin position="210"/>
        <end position="288"/>
    </location>
</feature>
<reference evidence="5 6" key="1">
    <citation type="submission" date="2016-10" db="EMBL/GenBank/DDBJ databases">
        <authorList>
            <person name="de Groot N.N."/>
        </authorList>
    </citation>
    <scope>NUCLEOTIDE SEQUENCE [LARGE SCALE GENOMIC DNA]</scope>
    <source>
        <strain evidence="5 6">DSM 12271</strain>
    </source>
</reference>
<feature type="domain" description="PocR" evidence="4">
    <location>
        <begin position="9"/>
        <end position="175"/>
    </location>
</feature>
<evidence type="ECO:0000256" key="1">
    <source>
        <dbReference type="SAM" id="Coils"/>
    </source>
</evidence>
<dbReference type="AlphaFoldDB" id="A0A1I1ACE6"/>
<dbReference type="RefSeq" id="WP_090042548.1">
    <property type="nucleotide sequence ID" value="NZ_FOKI01000031.1"/>
</dbReference>
<sequence>MKSVLHLKDVMDIEVFQKIQDDIAEATGMSIITVDFKGKPATEHSGCSEFCKLMRANKMYSQLCERCDSRGGLEAARLEKPYIYRCHSGLVDFATPIIVNGYYLGSVMAGQVLTKEDQNIDLEDILVRKDDFDNLEEDEKQNLLSTYKKLPVVDFKKIESVAQMMFHISNYIVGEAVLKMAQIELNEKNIKFVETKKANAELEKEYKSCQLKALQSQINPHFLFNVLSSMASLALIEDAPRTQDVIYNLSNILRYTLKKANKIVMLEEELDYVNSYLKLQKIRFVDRLNYEINVDINLNKLKIPFMVIQTFVENSIVHGLESKEDGGTIKVYSKDNGENLTICIEDNGTGISREKLNELNQELELKYGNDIDRIGINNVNKRMAHYYGEDYDISIESKIRKGTLVKITIPKDI</sequence>
<dbReference type="OrthoDB" id="1410840at2"/>
<dbReference type="InterPro" id="IPR010559">
    <property type="entry name" value="Sig_transdc_His_kin_internal"/>
</dbReference>
<dbReference type="GO" id="GO:0000155">
    <property type="term" value="F:phosphorelay sensor kinase activity"/>
    <property type="evidence" value="ECO:0007669"/>
    <property type="project" value="InterPro"/>
</dbReference>
<dbReference type="STRING" id="84698.SAMN04488528_103120"/>
<dbReference type="EMBL" id="FOKI01000031">
    <property type="protein sequence ID" value="SFB34188.1"/>
    <property type="molecule type" value="Genomic_DNA"/>
</dbReference>
<dbReference type="Gene3D" id="3.30.565.10">
    <property type="entry name" value="Histidine kinase-like ATPase, C-terminal domain"/>
    <property type="match status" value="1"/>
</dbReference>
<evidence type="ECO:0000259" key="2">
    <source>
        <dbReference type="Pfam" id="PF02518"/>
    </source>
</evidence>
<evidence type="ECO:0000259" key="3">
    <source>
        <dbReference type="Pfam" id="PF06580"/>
    </source>
</evidence>
<protein>
    <submittedName>
        <fullName evidence="5">Histidine kinase-, DNA gyrase B-, and HSP90-like ATPase</fullName>
    </submittedName>
</protein>
<keyword evidence="1" id="KW-0175">Coiled coil</keyword>
<feature type="domain" description="Histidine kinase/HSP90-like ATPase" evidence="2">
    <location>
        <begin position="306"/>
        <end position="412"/>
    </location>
</feature>
<organism evidence="5 6">
    <name type="scientific">Clostridium frigidicarnis</name>
    <dbReference type="NCBI Taxonomy" id="84698"/>
    <lineage>
        <taxon>Bacteria</taxon>
        <taxon>Bacillati</taxon>
        <taxon>Bacillota</taxon>
        <taxon>Clostridia</taxon>
        <taxon>Eubacteriales</taxon>
        <taxon>Clostridiaceae</taxon>
        <taxon>Clostridium</taxon>
    </lineage>
</organism>
<dbReference type="Pfam" id="PF10114">
    <property type="entry name" value="PocR"/>
    <property type="match status" value="1"/>
</dbReference>
<keyword evidence="6" id="KW-1185">Reference proteome</keyword>
<dbReference type="Pfam" id="PF02518">
    <property type="entry name" value="HATPase_c"/>
    <property type="match status" value="1"/>
</dbReference>
<dbReference type="InterPro" id="IPR018771">
    <property type="entry name" value="PocR_dom"/>
</dbReference>
<dbReference type="Pfam" id="PF06580">
    <property type="entry name" value="His_kinase"/>
    <property type="match status" value="1"/>
</dbReference>
<keyword evidence="5" id="KW-0808">Transferase</keyword>
<name>A0A1I1ACE6_9CLOT</name>
<dbReference type="PANTHER" id="PTHR34220">
    <property type="entry name" value="SENSOR HISTIDINE KINASE YPDA"/>
    <property type="match status" value="1"/>
</dbReference>
<accession>A0A1I1ACE6</accession>
<dbReference type="PANTHER" id="PTHR34220:SF7">
    <property type="entry name" value="SENSOR HISTIDINE KINASE YPDA"/>
    <property type="match status" value="1"/>
</dbReference>
<dbReference type="Proteomes" id="UP000198619">
    <property type="component" value="Unassembled WGS sequence"/>
</dbReference>